<feature type="domain" description="BIG2" evidence="1">
    <location>
        <begin position="3192"/>
        <end position="3269"/>
    </location>
</feature>
<protein>
    <recommendedName>
        <fullName evidence="1">BIG2 domain-containing protein</fullName>
    </recommendedName>
</protein>
<dbReference type="InterPro" id="IPR026444">
    <property type="entry name" value="Secre_tail"/>
</dbReference>
<keyword evidence="3" id="KW-1185">Reference proteome</keyword>
<dbReference type="SUPFAM" id="SSF49373">
    <property type="entry name" value="Invasin/intimin cell-adhesion fragments"/>
    <property type="match status" value="10"/>
</dbReference>
<dbReference type="Pfam" id="PF18962">
    <property type="entry name" value="Por_Secre_tail"/>
    <property type="match status" value="1"/>
</dbReference>
<sequence>MLALMFGSMQAQAVATGTYTYGTGGTYPTLAAAITALNTTGITGGAVILNVQPGYTAETAPAGGFRLGSAILNATFSSTNTLTINGAPTFTITAQAGTGTYAAGADGILNLEGVDYTTLNGLKLQDAVSNNTEVLAMEFGISMVKRSAVSPFDGCQNNTIQNCTITLNRSILALTLGINMNHCTYASTTALGTVTLAADANSNNKFYSNTISNCQRPIYIQGFNAAIPYTFYDQNNDIGGTSAATGNNLTNWGGLTTIPTPSFYSQVYGIFAWYQNNLNVSYNIVDNVANGGSMAYAGIMGIWVSANNATCTINNNTVNIVETPNTTTAGSPSASANGIVLSGTGQINTCNNNIVSVTTIAPNNNTNQTFGIINLGGGNYTANNNNVTINQGVNVITNGMYTSATGAIVFNGNTIDISAASTSAATNWIINAATATSFTVQNCIFKSATGIATTSGSALIISNNTGTPTNNILNNRTQGTIVKSGSGGQMYGYFNFGTPTTSTETITGNNFSNITTSGTTQFIGIRTGTNTTHNRIITFDTISNVTCGSTASAGIAADYLSSASTVNNNRIVNVSGTGNVYGIHLGSTATLGTVGNSIGGTVQGNYINGLSSSGASSTITGIYNHQASGTITTNLDTVLNLTSTGGTSPLVVGIQQQAVGTNNVISRCIISGLATSGATGNATVNGILMNGSVTPSIFKNNISNLNAGPGTGTTQVVGINLLGASTAYNVHNNFVSDLVAGSSANVNGIVGINAATTGSSWGLYYNTIYIGAGTPVASSGANFGAQGVLYPNGGTLLTLKNNIINVNVTPSGTGFGAAVARNYASATACTAPATTNFIADNNIYYTNPGTNNYLYVDGTNTSNLKNGFALGGITANVTNNIVVDSAFNLTCSGYKLFMTASGRESMTSTENNLVAGSVAGTYAPSGASLAESRGVAITSPSITDDHSGTTRTVADIGAMQFSGTVNTTALNPVVSALGPLNFCNGGDVTLAVSPSSPTLGYQWLKDGSVIPGATNSTYSATLAGVYTASVVVTGACAGSCAILSGNNVTTIIDPSPTVASLGAVPSSVCVGTPITFTAGAIAGPGTFVSYNWSGPDGFSTTGTSNTVGLIPPSTSAAGIYSVTVTYSGSGCTSAAAVANVTITSPPPAITGSYNTCIGTTTTLGNVSPGGTWASANTGVATVHPSSGAVTGVSAGTVDITYTLTGGCIAVANVTVNPNAFANTGLQFMCVNAVTTLSNPTTGGTWSSSNPAVASIADNTVGDILGVANGTARITYTNPTGCIAVSVVTVNGLPYPIVGLNEVCEGYTLSLTTATPGGTWSSSNPAVGTVSTSGTITNMGGVANGTLTVSYTLSTGCYRTHAMTVNVTPTVNSVPVAAAVCVESSIPLTGVPAGGTWNSNVAFATVGITSGIVTGVNASSGTTGITYTLPTGCRSVKIVTVNPVPFISTALPPLCVGANSTQTATIAGGDWVSDDPTIADVTIGTGFVTAMSPGTTTISYILPTGCYRAKVATVNAVPTPITGGNTVCVAQTLALSSSPALGTWSSTVTPIVTVNSTTGVVTGLNAGTSIVTYTVNYPGPSQCRTTLQVSVNPQPAAITGTAKACPGTTTTLNSTTTGGTWSTSDASVADILVPSSGVVTGVSAGTATVTYTIGTGCFRTVTVTINALPAVTAGSLAICPGTTTAFSSTTGGTWSSSNTAVGTINASTGLAAGLTAGTTNITYKLTSTGCMTVTELTVNPTPAPIDGSAVLCVGSTSALSNVDGGGTWVSSNPLVGTIDGAGVVTGINMGTTTITYTLGTGCRRTLQMTVNATPGPIGGTLEVCEASTANLIGTPGGGTWSSSNTAVGTVGSSTGVVAGISAGTTDITYSLGGVTGCMAISTVTVNPRPQPITGFPSVCIGSVTTLSSITLGGTWSSGMPTLATVDPFGNVTGLLNGNASISYTLSTGCARVQVVAVNQLPLAISGADVVCVGSNITLTNSSTGGTWSTSDATKATITTTGVVTGTGAGTVIMSYILPTGCFRTKALTVNALPAAISAPATVCVGSTVTLTSTPASVPAGTWSSSAAVIGSIDPVTGVLSGLVGGTTTISYVNAQGCRVTNVVTVLARPTVISGSAVVCVGGTSTLNSTPAGGLWSTDDNTVADILPGTGYMTGINAGTTDITYTAVNGCTRSVTATVNPLPDVIGGVTHEVCVGSAIMLTNTVAGGTWSTSLATVATVNATSGLVYGVSAGTAYITYKLSTSCFVTDLVTVNPLPTAITGSASVCMGFSTVLSTLTPGGTWSSGNTGVATVSLTGVVSSVAPGTSTISYTSTSGCIALKVVTVHALPAAIAGSLSVCSGTTTVYTNTSAPGTWSSSNVAVGTISSLGAFNALTAGTTAITYTNPTGCYTVSIVTVNTLPATITGVAILCSGGSTSTLTSATMPGTWSSSNLSVATIDVGTGTVTSGAIGTSTISYTGANGCTTTRIVTVVLTPSPIVSLPSVCQGSSISMISSPGGGTWSSTVPSVGTITSTTGAFTGVSAGVTTISYVTSNGCGRSTTVTVSPTATLTSGPALACVGSTITLTYDLAGGSWTSGSTGVATVDLSTGVVTGVAAGVANITYLLPSGCRTVTQVTVNAQPSTTTGTATVCLGLSTTLSNSTPGIVWSSANAGIATVGSATGIVVGTGVGAVDITATNPLTGCARVTTVTVNSLPAAIAGSLSMCIGNTSTLSNSVLGGTWSSSATSVASVGMLTGVVTGITSGTSTITYKLSTGCQATRVVTVQPAPTAITGVNNVCVNGTTTYFTPTLGGVWSSSNNAIAQVGTNGVVTGFSPGVANISYVLATTCFVTKTVTVLPMVSPIAGVTGVCEGSQTNLSTLTPGGTWSSGNTFVAIVGLTTGLVTGQAAGTSIITYTAPTGCTDTALVTVNPVPSAIMGIPNMCQGSTTTLSNLTIPGTWSSGNPIIASVDGTTGVVTGNSVGTARITYTIGTGCRTTQIVSVTPLPGSITGSAQVCEGSNTSLGISTPGGTWSSVDETIAIVGTTGVVSGIAAGTTTISYTLPTGCASSVIVTVNAVPDPIGGVAEVCLGATTTLTATPAGGAWTSGSMTVATIGVSTGLLTGTGVGVSVITYTLPTGCRAFKIATVHALPGAIGGVTNICQGGSTILTNPVPGGIWSSDFISVAYIDPATGEVTGNSIGVDTIRYTLTGGCSTKITITVNEAPTAITGDFEICLGETTTLTPPAVGGTWSSSNTSVATIGATSGIVTSHSAGSTEISYTLGAGCMVHSTFVVDPSPSAIVGPHEVCSGQSITLLNSIAGGTWTSTNSSVATVDGTTGVVTGGASGTATIVYQLPGSCFAQFIVTVNSLPAPITGLDSICQGASATFSSVPTGGIWTSNAPAIAPVNLVSGEVTGISVGNAVISYTLLGTGCYRTKNVTVNPVPAPITGTYNTCVGATTLLSTTTVGGTWTSSNTSVALVGSTTGLVQGLSAGTATIMNILPTGCSSSALIVVNPQPANITGPSEICVGSAATMTDATPFGSWSSSNPSVATIDAASGLITGVVSGNTTITYTLFATGCSVIKQVTVNPLPPSITGVQYMCLGSISFVANPIPGGTWSSSNTAVTTIDGFGNVTATGVGTSTITYELTSACYITRMLTVEPTLNPITGPSTVCEGATITLANTYVGGSWSTGTPSVATVGTTGIVTGVTAGVANISYATPLAHCFVVKQVTVDPVPAAIFGADEVCVGATTALTVSTPGGTWSSSDDAVATVDASGVVIGVVANTAVISYIVGSGCAATLPMTVKPLANAGAVSGATEVCVASTIALTSSGDAGGTWSSADITIATVGTSGVVTGVAVGTTTISYVVENDCSIDTATYVVTVNPLPDAGTLSATTAGLCITYTTTVSSTKTGGVWTSSAPAVASIDAAGVVTALTAGTVTISYTMTSGCGVDVATINITVYSKAPHTAISIHSDSVLCAGAMFRNFGAQVAPGSGTSFIWTAVNAEIYAQSEGNRQNALVNFPNPGTAIVRLTTQITSTGCYVVDSFTVEVGADTAFTPEVKYFQKEFICTDNTSSMYQWGYDDAASLDSTRIPGGIQQSYYQPNPDFTNRRYWVISEHNGCFQKTYYNVPTDVRPEDVNMVDVRLYPNPADTRVNIEVRGITMNDNITIKVVDMLGREIQNVALVNGKGSIDVASLASGMYSVVFFNNGDKVTAKTFVKN</sequence>
<evidence type="ECO:0000313" key="2">
    <source>
        <dbReference type="EMBL" id="GAA4465728.1"/>
    </source>
</evidence>
<dbReference type="NCBIfam" id="TIGR04183">
    <property type="entry name" value="Por_Secre_tail"/>
    <property type="match status" value="1"/>
</dbReference>
<feature type="domain" description="BIG2" evidence="1">
    <location>
        <begin position="1136"/>
        <end position="1208"/>
    </location>
</feature>
<feature type="domain" description="BIG2" evidence="1">
    <location>
        <begin position="1810"/>
        <end position="1880"/>
    </location>
</feature>
<proteinExistence type="predicted"/>
<feature type="domain" description="BIG2" evidence="1">
    <location>
        <begin position="3704"/>
        <end position="3775"/>
    </location>
</feature>
<accession>A0ABP8NH18</accession>
<dbReference type="InterPro" id="IPR013783">
    <property type="entry name" value="Ig-like_fold"/>
</dbReference>
<feature type="domain" description="BIG2" evidence="1">
    <location>
        <begin position="2030"/>
        <end position="2102"/>
    </location>
</feature>
<name>A0ABP8NH18_9BACT</name>
<feature type="domain" description="BIG2" evidence="1">
    <location>
        <begin position="1664"/>
        <end position="1730"/>
    </location>
</feature>
<dbReference type="InterPro" id="IPR057586">
    <property type="entry name" value="Ig_NUP210_16th"/>
</dbReference>
<feature type="domain" description="BIG2" evidence="1">
    <location>
        <begin position="1509"/>
        <end position="1583"/>
    </location>
</feature>
<feature type="domain" description="BIG2" evidence="1">
    <location>
        <begin position="2609"/>
        <end position="2682"/>
    </location>
</feature>
<gene>
    <name evidence="2" type="ORF">GCM10023093_18370</name>
</gene>
<dbReference type="Pfam" id="PF02368">
    <property type="entry name" value="Big_2"/>
    <property type="match status" value="3"/>
</dbReference>
<evidence type="ECO:0000313" key="3">
    <source>
        <dbReference type="Proteomes" id="UP001500067"/>
    </source>
</evidence>
<evidence type="ECO:0000259" key="1">
    <source>
        <dbReference type="SMART" id="SM00635"/>
    </source>
</evidence>
<feature type="domain" description="BIG2" evidence="1">
    <location>
        <begin position="3863"/>
        <end position="3933"/>
    </location>
</feature>
<dbReference type="InterPro" id="IPR008964">
    <property type="entry name" value="Invasin/intimin_cell_adhesion"/>
</dbReference>
<dbReference type="EMBL" id="BAABFA010000011">
    <property type="protein sequence ID" value="GAA4465728.1"/>
    <property type="molecule type" value="Genomic_DNA"/>
</dbReference>
<dbReference type="Pfam" id="PF25354">
    <property type="entry name" value="Ig_NUP210_16th"/>
    <property type="match status" value="1"/>
</dbReference>
<dbReference type="InterPro" id="IPR035986">
    <property type="entry name" value="PKD_dom_sf"/>
</dbReference>
<feature type="domain" description="BIG2" evidence="1">
    <location>
        <begin position="3559"/>
        <end position="3632"/>
    </location>
</feature>
<feature type="domain" description="BIG2" evidence="1">
    <location>
        <begin position="2391"/>
        <end position="2467"/>
    </location>
</feature>
<reference evidence="3" key="1">
    <citation type="journal article" date="2019" name="Int. J. Syst. Evol. Microbiol.">
        <title>The Global Catalogue of Microorganisms (GCM) 10K type strain sequencing project: providing services to taxonomists for standard genome sequencing and annotation.</title>
        <authorList>
            <consortium name="The Broad Institute Genomics Platform"/>
            <consortium name="The Broad Institute Genome Sequencing Center for Infectious Disease"/>
            <person name="Wu L."/>
            <person name="Ma J."/>
        </authorList>
    </citation>
    <scope>NUCLEOTIDE SEQUENCE [LARGE SCALE GENOMIC DNA]</scope>
    <source>
        <strain evidence="3">JCM 32105</strain>
    </source>
</reference>
<dbReference type="InterPro" id="IPR006626">
    <property type="entry name" value="PbH1"/>
</dbReference>
<dbReference type="InterPro" id="IPR003343">
    <property type="entry name" value="Big_2"/>
</dbReference>
<feature type="domain" description="BIG2" evidence="1">
    <location>
        <begin position="3776"/>
        <end position="3855"/>
    </location>
</feature>
<organism evidence="2 3">
    <name type="scientific">Nemorincola caseinilytica</name>
    <dbReference type="NCBI Taxonomy" id="2054315"/>
    <lineage>
        <taxon>Bacteria</taxon>
        <taxon>Pseudomonadati</taxon>
        <taxon>Bacteroidota</taxon>
        <taxon>Chitinophagia</taxon>
        <taxon>Chitinophagales</taxon>
        <taxon>Chitinophagaceae</taxon>
        <taxon>Nemorincola</taxon>
    </lineage>
</organism>
<feature type="domain" description="BIG2" evidence="1">
    <location>
        <begin position="1209"/>
        <end position="1287"/>
    </location>
</feature>
<dbReference type="SMART" id="SM00710">
    <property type="entry name" value="PbH1"/>
    <property type="match status" value="6"/>
</dbReference>
<dbReference type="SUPFAM" id="SSF49299">
    <property type="entry name" value="PKD domain"/>
    <property type="match status" value="1"/>
</dbReference>
<dbReference type="Proteomes" id="UP001500067">
    <property type="component" value="Unassembled WGS sequence"/>
</dbReference>
<feature type="domain" description="BIG2" evidence="1">
    <location>
        <begin position="2104"/>
        <end position="2175"/>
    </location>
</feature>
<feature type="domain" description="BIG2" evidence="1">
    <location>
        <begin position="3273"/>
        <end position="3352"/>
    </location>
</feature>
<comment type="caution">
    <text evidence="2">The sequence shown here is derived from an EMBL/GenBank/DDBJ whole genome shotgun (WGS) entry which is preliminary data.</text>
</comment>
<feature type="domain" description="BIG2" evidence="1">
    <location>
        <begin position="1584"/>
        <end position="1662"/>
    </location>
</feature>
<feature type="domain" description="BIG2" evidence="1">
    <location>
        <begin position="1731"/>
        <end position="1807"/>
    </location>
</feature>
<dbReference type="Gene3D" id="2.60.40.10">
    <property type="entry name" value="Immunoglobulins"/>
    <property type="match status" value="2"/>
</dbReference>
<feature type="domain" description="BIG2" evidence="1">
    <location>
        <begin position="2908"/>
        <end position="2978"/>
    </location>
</feature>
<feature type="domain" description="BIG2" evidence="1">
    <location>
        <begin position="3412"/>
        <end position="3489"/>
    </location>
</feature>
<dbReference type="Gene3D" id="2.60.40.1080">
    <property type="match status" value="18"/>
</dbReference>
<dbReference type="SMART" id="SM00635">
    <property type="entry name" value="BID_2"/>
    <property type="match status" value="22"/>
</dbReference>
<feature type="domain" description="BIG2" evidence="1">
    <location>
        <begin position="1291"/>
        <end position="1362"/>
    </location>
</feature>
<feature type="domain" description="BIG2" evidence="1">
    <location>
        <begin position="2683"/>
        <end position="2760"/>
    </location>
</feature>
<feature type="domain" description="BIG2" evidence="1">
    <location>
        <begin position="3493"/>
        <end position="3558"/>
    </location>
</feature>